<dbReference type="Pfam" id="PF26116">
    <property type="entry name" value="FAM13A"/>
    <property type="match status" value="1"/>
</dbReference>
<feature type="compositionally biased region" description="Basic and acidic residues" evidence="2">
    <location>
        <begin position="922"/>
        <end position="935"/>
    </location>
</feature>
<dbReference type="InterPro" id="IPR039102">
    <property type="entry name" value="FAM13"/>
</dbReference>
<name>A0A8W8MF35_MAGGI</name>
<dbReference type="SUPFAM" id="SSF48350">
    <property type="entry name" value="GTPase activation domain, GAP"/>
    <property type="match status" value="1"/>
</dbReference>
<evidence type="ECO:0000256" key="1">
    <source>
        <dbReference type="ARBA" id="ARBA00007549"/>
    </source>
</evidence>
<dbReference type="EnsemblMetazoa" id="G3206.4">
    <property type="protein sequence ID" value="G3206.4:cds"/>
    <property type="gene ID" value="G3206"/>
</dbReference>
<feature type="compositionally biased region" description="Basic and acidic residues" evidence="2">
    <location>
        <begin position="453"/>
        <end position="472"/>
    </location>
</feature>
<evidence type="ECO:0000259" key="3">
    <source>
        <dbReference type="PROSITE" id="PS50238"/>
    </source>
</evidence>
<feature type="region of interest" description="Disordered" evidence="2">
    <location>
        <begin position="402"/>
        <end position="676"/>
    </location>
</feature>
<dbReference type="Proteomes" id="UP000005408">
    <property type="component" value="Unassembled WGS sequence"/>
</dbReference>
<feature type="compositionally biased region" description="Polar residues" evidence="2">
    <location>
        <begin position="307"/>
        <end position="317"/>
    </location>
</feature>
<dbReference type="SMART" id="SM00324">
    <property type="entry name" value="RhoGAP"/>
    <property type="match status" value="1"/>
</dbReference>
<dbReference type="PANTHER" id="PTHR15904:SF17">
    <property type="entry name" value="RHO-GAP DOMAIN-CONTAINING PROTEIN"/>
    <property type="match status" value="1"/>
</dbReference>
<dbReference type="Gene3D" id="1.10.555.10">
    <property type="entry name" value="Rho GTPase activation protein"/>
    <property type="match status" value="1"/>
</dbReference>
<feature type="compositionally biased region" description="Polar residues" evidence="2">
    <location>
        <begin position="405"/>
        <end position="426"/>
    </location>
</feature>
<proteinExistence type="inferred from homology"/>
<feature type="compositionally biased region" description="Basic residues" evidence="2">
    <location>
        <begin position="487"/>
        <end position="497"/>
    </location>
</feature>
<dbReference type="GO" id="GO:0007165">
    <property type="term" value="P:signal transduction"/>
    <property type="evidence" value="ECO:0007669"/>
    <property type="project" value="InterPro"/>
</dbReference>
<organism evidence="4 5">
    <name type="scientific">Magallana gigas</name>
    <name type="common">Pacific oyster</name>
    <name type="synonym">Crassostrea gigas</name>
    <dbReference type="NCBI Taxonomy" id="29159"/>
    <lineage>
        <taxon>Eukaryota</taxon>
        <taxon>Metazoa</taxon>
        <taxon>Spiralia</taxon>
        <taxon>Lophotrochozoa</taxon>
        <taxon>Mollusca</taxon>
        <taxon>Bivalvia</taxon>
        <taxon>Autobranchia</taxon>
        <taxon>Pteriomorphia</taxon>
        <taxon>Ostreida</taxon>
        <taxon>Ostreoidea</taxon>
        <taxon>Ostreidae</taxon>
        <taxon>Magallana</taxon>
    </lineage>
</organism>
<dbReference type="OrthoDB" id="185175at2759"/>
<feature type="compositionally biased region" description="Basic and acidic residues" evidence="2">
    <location>
        <begin position="736"/>
        <end position="746"/>
    </location>
</feature>
<feature type="compositionally biased region" description="Polar residues" evidence="2">
    <location>
        <begin position="640"/>
        <end position="652"/>
    </location>
</feature>
<sequence length="1039" mass="118045">MRVNVKEGSGNHFYSTPASETTSKTVNSKMSSVDKMKKLLSPGTRKKGLGNRTFGVPLEELMSRAASGAIVPYVVSKICEHIRDKGFETEGIFRINGSTRIVEKYRTSFDMRGDADLNEEEDLMAVASLLKLFLREIPESLIPENKTQRFIAVQEEYQNNPAGCISGLRLELQGLGEVHYNLLRYLIRFLVVVAQYERTNKMSPMSLAIVFGPNLFRCGQGVIGLKDQGKINQIVYKFITNYDALFKEENEISPSDEWVKQKQKAPPRPPPPKLLVEEHRPVPKPRSMVRTDPYDSSSYQDIEDYSEGSSSNTQGRSHSPRGSDDEIAGRASPFVLDSDGGFSMIESPLPSARTSEMVENVIARSIKEHLFGDDVSMCETFVEEEEDSKENLENAIPVKDRIKQFESNPHTSEILRSSKTVKQTQPKAELMDTSPTQQQQRMNGFTHKSVSHSSKENDVHQDEDFESVKRDSGTLSSLQFKRPAGPRNRRSPSRRSRSNSLEDKEEIELDTQSRNDNASHELETSTLTETKPSREREPVPKPRVAFLELTNHTENKSSPDASPSNARKPFIPPLDLSTLHEHIDSSDPIPADKGQSVSYQLAKSQINGGDTPDVVISPRSNKLIKRKSNQEDLEAPLSPSAYQHSPPSSVPMNTDVAPSPVNQDHYKHSSANLENDITTKIKQQSKKLHALKKKVKHFEENFEKENGYKPSLADKASKPTVKKWMNDISKAKREIKRLKEEAEIGNRSRHGSGASSSGERLEPPDIPPSMEQTLNIILLKLGDKRRDAKRPEDVDMMNSDQILDEKLAVQKALLHFENLHGRPKTREEKDLMRPLYDRYRKIKRLLSKPNSPREKKELQTVPEDRPIEFEGGFPNPYRPSVRIPTAHYDDFDEVPMSTGLGTLGTMDFAVTRDFSVLRDTVRPESKEVTRKEHSPKVKRKLSLPEEEEEEESPQNQEPNLHEMSISELQDELLKSKGEKKRIRRTLRNFEEDFFQKNGRKVQRDDREPLQTEYTCYKQVKAKLKLLEALLSKLQTTDEV</sequence>
<keyword evidence="5" id="KW-1185">Reference proteome</keyword>
<evidence type="ECO:0000313" key="4">
    <source>
        <dbReference type="EnsemblMetazoa" id="G3206.4:cds"/>
    </source>
</evidence>
<feature type="compositionally biased region" description="Basic and acidic residues" evidence="2">
    <location>
        <begin position="531"/>
        <end position="540"/>
    </location>
</feature>
<dbReference type="PANTHER" id="PTHR15904">
    <property type="entry name" value="FAM13"/>
    <property type="match status" value="1"/>
</dbReference>
<dbReference type="PROSITE" id="PS50238">
    <property type="entry name" value="RHOGAP"/>
    <property type="match status" value="1"/>
</dbReference>
<feature type="compositionally biased region" description="Basic and acidic residues" evidence="2">
    <location>
        <begin position="511"/>
        <end position="523"/>
    </location>
</feature>
<feature type="compositionally biased region" description="Polar residues" evidence="2">
    <location>
        <begin position="433"/>
        <end position="452"/>
    </location>
</feature>
<feature type="region of interest" description="Disordered" evidence="2">
    <location>
        <begin position="255"/>
        <end position="340"/>
    </location>
</feature>
<feature type="region of interest" description="Disordered" evidence="2">
    <location>
        <begin position="736"/>
        <end position="769"/>
    </location>
</feature>
<dbReference type="Pfam" id="PF00620">
    <property type="entry name" value="RhoGAP"/>
    <property type="match status" value="1"/>
</dbReference>
<feature type="compositionally biased region" description="Polar residues" evidence="2">
    <location>
        <begin position="595"/>
        <end position="608"/>
    </location>
</feature>
<feature type="region of interest" description="Disordered" evidence="2">
    <location>
        <begin position="1"/>
        <end position="32"/>
    </location>
</feature>
<evidence type="ECO:0000256" key="2">
    <source>
        <dbReference type="SAM" id="MobiDB-lite"/>
    </source>
</evidence>
<protein>
    <recommendedName>
        <fullName evidence="3">Rho-GAP domain-containing protein</fullName>
    </recommendedName>
</protein>
<dbReference type="OMA" id="LPRGLWI"/>
<evidence type="ECO:0000313" key="5">
    <source>
        <dbReference type="Proteomes" id="UP000005408"/>
    </source>
</evidence>
<reference evidence="4" key="1">
    <citation type="submission" date="2022-08" db="UniProtKB">
        <authorList>
            <consortium name="EnsemblMetazoa"/>
        </authorList>
    </citation>
    <scope>IDENTIFICATION</scope>
    <source>
        <strain evidence="4">05x7-T-G4-1.051#20</strain>
    </source>
</reference>
<dbReference type="InterPro" id="IPR008936">
    <property type="entry name" value="Rho_GTPase_activation_prot"/>
</dbReference>
<accession>A0A8W8MF35</accession>
<feature type="domain" description="Rho-GAP" evidence="3">
    <location>
        <begin position="56"/>
        <end position="246"/>
    </location>
</feature>
<dbReference type="InterPro" id="IPR000198">
    <property type="entry name" value="RhoGAP_dom"/>
</dbReference>
<dbReference type="AlphaFoldDB" id="A0A8W8MF35"/>
<feature type="compositionally biased region" description="Polar residues" evidence="2">
    <location>
        <begin position="12"/>
        <end position="31"/>
    </location>
</feature>
<feature type="region of interest" description="Disordered" evidence="2">
    <location>
        <begin position="922"/>
        <end position="979"/>
    </location>
</feature>
<comment type="similarity">
    <text evidence="1">Belongs to the FAM13 family.</text>
</comment>
<dbReference type="InterPro" id="IPR059029">
    <property type="entry name" value="FAM13A_dom"/>
</dbReference>